<evidence type="ECO:0000313" key="2">
    <source>
        <dbReference type="EMBL" id="MFC5548072.1"/>
    </source>
</evidence>
<protein>
    <submittedName>
        <fullName evidence="2">DUF6622 family protein</fullName>
    </submittedName>
</protein>
<feature type="transmembrane region" description="Helical" evidence="1">
    <location>
        <begin position="100"/>
        <end position="125"/>
    </location>
</feature>
<evidence type="ECO:0000313" key="3">
    <source>
        <dbReference type="Proteomes" id="UP001596086"/>
    </source>
</evidence>
<feature type="transmembrane region" description="Helical" evidence="1">
    <location>
        <begin position="61"/>
        <end position="79"/>
    </location>
</feature>
<keyword evidence="1" id="KW-1133">Transmembrane helix</keyword>
<keyword evidence="1" id="KW-0812">Transmembrane</keyword>
<sequence>MLQQILIHTPVYVWAILAVLVWRGTAALRDREMPVRSLFIVPAIMLALSLQDVVMKFGSDAMPLAAWALAAAAAALLVWKLGRSRTAPAATPGRVIVRGSWAPLAMMMAIFLTKYAASVLLAVLPHARQDALFAAAVCALFGVFNGCFLGRLARDVASLQGGSHAGRAAQAS</sequence>
<proteinExistence type="predicted"/>
<gene>
    <name evidence="2" type="ORF">ACFPO9_06040</name>
</gene>
<reference evidence="3" key="1">
    <citation type="journal article" date="2019" name="Int. J. Syst. Evol. Microbiol.">
        <title>The Global Catalogue of Microorganisms (GCM) 10K type strain sequencing project: providing services to taxonomists for standard genome sequencing and annotation.</title>
        <authorList>
            <consortium name="The Broad Institute Genomics Platform"/>
            <consortium name="The Broad Institute Genome Sequencing Center for Infectious Disease"/>
            <person name="Wu L."/>
            <person name="Ma J."/>
        </authorList>
    </citation>
    <scope>NUCLEOTIDE SEQUENCE [LARGE SCALE GENOMIC DNA]</scope>
    <source>
        <strain evidence="3">CGMCC 4.5798</strain>
    </source>
</reference>
<comment type="caution">
    <text evidence="2">The sequence shown here is derived from an EMBL/GenBank/DDBJ whole genome shotgun (WGS) entry which is preliminary data.</text>
</comment>
<evidence type="ECO:0000256" key="1">
    <source>
        <dbReference type="SAM" id="Phobius"/>
    </source>
</evidence>
<organism evidence="2 3">
    <name type="scientific">Massilia aerilata</name>
    <dbReference type="NCBI Taxonomy" id="453817"/>
    <lineage>
        <taxon>Bacteria</taxon>
        <taxon>Pseudomonadati</taxon>
        <taxon>Pseudomonadota</taxon>
        <taxon>Betaproteobacteria</taxon>
        <taxon>Burkholderiales</taxon>
        <taxon>Oxalobacteraceae</taxon>
        <taxon>Telluria group</taxon>
        <taxon>Massilia</taxon>
    </lineage>
</organism>
<dbReference type="InterPro" id="IPR046730">
    <property type="entry name" value="DUF6622"/>
</dbReference>
<dbReference type="EMBL" id="JBHSMZ010000004">
    <property type="protein sequence ID" value="MFC5548072.1"/>
    <property type="molecule type" value="Genomic_DNA"/>
</dbReference>
<feature type="transmembrane region" description="Helical" evidence="1">
    <location>
        <begin position="6"/>
        <end position="25"/>
    </location>
</feature>
<dbReference type="Pfam" id="PF20327">
    <property type="entry name" value="DUF6622"/>
    <property type="match status" value="1"/>
</dbReference>
<accession>A0ABW0RV90</accession>
<dbReference type="RefSeq" id="WP_379768439.1">
    <property type="nucleotide sequence ID" value="NZ_JBHSMZ010000004.1"/>
</dbReference>
<feature type="transmembrane region" description="Helical" evidence="1">
    <location>
        <begin position="131"/>
        <end position="150"/>
    </location>
</feature>
<feature type="transmembrane region" description="Helical" evidence="1">
    <location>
        <begin position="37"/>
        <end position="55"/>
    </location>
</feature>
<dbReference type="Proteomes" id="UP001596086">
    <property type="component" value="Unassembled WGS sequence"/>
</dbReference>
<keyword evidence="3" id="KW-1185">Reference proteome</keyword>
<name>A0ABW0RV90_9BURK</name>
<keyword evidence="1" id="KW-0472">Membrane</keyword>